<gene>
    <name evidence="1" type="ORF">M6B38_238875</name>
</gene>
<name>A0AAX6DLQ4_IRIPA</name>
<evidence type="ECO:0000313" key="2">
    <source>
        <dbReference type="Proteomes" id="UP001140949"/>
    </source>
</evidence>
<proteinExistence type="predicted"/>
<organism evidence="1 2">
    <name type="scientific">Iris pallida</name>
    <name type="common">Sweet iris</name>
    <dbReference type="NCBI Taxonomy" id="29817"/>
    <lineage>
        <taxon>Eukaryota</taxon>
        <taxon>Viridiplantae</taxon>
        <taxon>Streptophyta</taxon>
        <taxon>Embryophyta</taxon>
        <taxon>Tracheophyta</taxon>
        <taxon>Spermatophyta</taxon>
        <taxon>Magnoliopsida</taxon>
        <taxon>Liliopsida</taxon>
        <taxon>Asparagales</taxon>
        <taxon>Iridaceae</taxon>
        <taxon>Iridoideae</taxon>
        <taxon>Irideae</taxon>
        <taxon>Iris</taxon>
    </lineage>
</organism>
<evidence type="ECO:0000313" key="1">
    <source>
        <dbReference type="EMBL" id="KAJ6792684.1"/>
    </source>
</evidence>
<accession>A0AAX6DLQ4</accession>
<protein>
    <submittedName>
        <fullName evidence="1">Extensin</fullName>
    </submittedName>
</protein>
<comment type="caution">
    <text evidence="1">The sequence shown here is derived from an EMBL/GenBank/DDBJ whole genome shotgun (WGS) entry which is preliminary data.</text>
</comment>
<dbReference type="Proteomes" id="UP001140949">
    <property type="component" value="Unassembled WGS sequence"/>
</dbReference>
<reference evidence="1" key="1">
    <citation type="journal article" date="2023" name="GigaByte">
        <title>Genome assembly of the bearded iris, Iris pallida Lam.</title>
        <authorList>
            <person name="Bruccoleri R.E."/>
            <person name="Oakeley E.J."/>
            <person name="Faust A.M.E."/>
            <person name="Altorfer M."/>
            <person name="Dessus-Babus S."/>
            <person name="Burckhardt D."/>
            <person name="Oertli M."/>
            <person name="Naumann U."/>
            <person name="Petersen F."/>
            <person name="Wong J."/>
        </authorList>
    </citation>
    <scope>NUCLEOTIDE SEQUENCE</scope>
    <source>
        <strain evidence="1">GSM-AAB239-AS_SAM_17_03QT</strain>
    </source>
</reference>
<sequence length="103" mass="11022">MPSPIPPVVLDLATPNPINTVAIAIITTKNQTRKPAAYLREEPASTNCLPRFLHLEPLEVDPVSAELLPEPDLTVSPSQAPPWLVQATHAAGATQKMSGRACH</sequence>
<dbReference type="EMBL" id="JANAVB010043419">
    <property type="protein sequence ID" value="KAJ6792684.1"/>
    <property type="molecule type" value="Genomic_DNA"/>
</dbReference>
<reference evidence="1" key="2">
    <citation type="submission" date="2023-04" db="EMBL/GenBank/DDBJ databases">
        <authorList>
            <person name="Bruccoleri R.E."/>
            <person name="Oakeley E.J."/>
            <person name="Faust A.-M."/>
            <person name="Dessus-Babus S."/>
            <person name="Altorfer M."/>
            <person name="Burckhardt D."/>
            <person name="Oertli M."/>
            <person name="Naumann U."/>
            <person name="Petersen F."/>
            <person name="Wong J."/>
        </authorList>
    </citation>
    <scope>NUCLEOTIDE SEQUENCE</scope>
    <source>
        <strain evidence="1">GSM-AAB239-AS_SAM_17_03QT</strain>
        <tissue evidence="1">Leaf</tissue>
    </source>
</reference>
<keyword evidence="2" id="KW-1185">Reference proteome</keyword>
<dbReference type="AlphaFoldDB" id="A0AAX6DLQ4"/>